<keyword evidence="5 7" id="KW-0456">Lyase</keyword>
<keyword evidence="4" id="KW-0843">Virulence</keyword>
<feature type="region of interest" description="Disordered" evidence="6">
    <location>
        <begin position="1"/>
        <end position="21"/>
    </location>
</feature>
<dbReference type="AlphaFoldDB" id="A0A0S2SIA7"/>
<organism evidence="7 8">
    <name type="scientific">Aeromonas schubertii</name>
    <dbReference type="NCBI Taxonomy" id="652"/>
    <lineage>
        <taxon>Bacteria</taxon>
        <taxon>Pseudomonadati</taxon>
        <taxon>Pseudomonadota</taxon>
        <taxon>Gammaproteobacteria</taxon>
        <taxon>Aeromonadales</taxon>
        <taxon>Aeromonadaceae</taxon>
        <taxon>Aeromonas</taxon>
    </lineage>
</organism>
<dbReference type="EMBL" id="CP013067">
    <property type="protein sequence ID" value="ALP41411.1"/>
    <property type="molecule type" value="Genomic_DNA"/>
</dbReference>
<evidence type="ECO:0000256" key="4">
    <source>
        <dbReference type="ARBA" id="ARBA00023026"/>
    </source>
</evidence>
<dbReference type="InterPro" id="IPR038498">
    <property type="entry name" value="OspF/SpvC_sf"/>
</dbReference>
<dbReference type="Gene3D" id="3.30.2430.10">
    <property type="entry name" value="phosphothreonine lyase"/>
    <property type="match status" value="1"/>
</dbReference>
<comment type="similarity">
    <text evidence="2">Belongs to the phosphothreonine lyase family.</text>
</comment>
<proteinExistence type="inferred from homology"/>
<gene>
    <name evidence="7" type="primary">ospF</name>
    <name evidence="7" type="ORF">WL1483_1992</name>
</gene>
<protein>
    <submittedName>
        <fullName evidence="7">Type III effector phosphothreonine lyase</fullName>
    </submittedName>
</protein>
<sequence length="229" mass="25885">MKAKFNLVTPPEPQSVAQTEQLQARLPELAQQIRSQPTPTLRPDGFPPSYQTMQQTGFAARHGDYRLHTGGDVFIHATREQGRAEGEFQGDKVHLSVHPDHLDRAFAELGPLLFSGDSPIDKWKVTDLAKVDRDSRVAKGAQFTLYIKPEQADSQYQARDLGRVRHFIEQLESSLNRAGIPLGEAPASDVAPHHWHYTSYRNEHRSDRDGSADQATRLREEPVYRLLTE</sequence>
<dbReference type="PATRIC" id="fig|652.5.peg.92"/>
<feature type="compositionally biased region" description="Basic and acidic residues" evidence="6">
    <location>
        <begin position="201"/>
        <end position="221"/>
    </location>
</feature>
<feature type="region of interest" description="Disordered" evidence="6">
    <location>
        <begin position="200"/>
        <end position="221"/>
    </location>
</feature>
<dbReference type="KEGG" id="asr:WL1483_1992"/>
<evidence type="ECO:0000256" key="3">
    <source>
        <dbReference type="ARBA" id="ARBA00022525"/>
    </source>
</evidence>
<dbReference type="InterPro" id="IPR003519">
    <property type="entry name" value="OspF/SpvC"/>
</dbReference>
<keyword evidence="3" id="KW-0964">Secreted</keyword>
<dbReference type="GO" id="GO:0016829">
    <property type="term" value="F:lyase activity"/>
    <property type="evidence" value="ECO:0007669"/>
    <property type="project" value="UniProtKB-KW"/>
</dbReference>
<evidence type="ECO:0000256" key="2">
    <source>
        <dbReference type="ARBA" id="ARBA00009168"/>
    </source>
</evidence>
<dbReference type="PRINTS" id="PR01342">
    <property type="entry name" value="SALVRPPROT"/>
</dbReference>
<dbReference type="GO" id="GO:0005576">
    <property type="term" value="C:extracellular region"/>
    <property type="evidence" value="ECO:0007669"/>
    <property type="project" value="UniProtKB-SubCell"/>
</dbReference>
<accession>A0A0S2SIA7</accession>
<name>A0A0S2SIA7_9GAMM</name>
<dbReference type="RefSeq" id="WP_082634733.1">
    <property type="nucleotide sequence ID" value="NZ_CP013067.1"/>
</dbReference>
<reference evidence="7 8" key="2">
    <citation type="journal article" date="2016" name="Genome Announc.">
        <title>Complete Genome Sequence of the Highly Virulent Aeromonas schubertii Strain WL1483, Isolated from Diseased Snakehead Fish (Channa argus) in China.</title>
        <authorList>
            <person name="Liu L."/>
            <person name="Li N."/>
            <person name="Zhang D."/>
            <person name="Fu X."/>
            <person name="Shi C."/>
            <person name="Lin Q."/>
            <person name="Hao G."/>
        </authorList>
    </citation>
    <scope>NUCLEOTIDE SEQUENCE [LARGE SCALE GENOMIC DNA]</scope>
    <source>
        <strain evidence="7 8">WL1483</strain>
    </source>
</reference>
<dbReference type="Proteomes" id="UP000058114">
    <property type="component" value="Chromosome"/>
</dbReference>
<dbReference type="SMR" id="A0A0S2SIA7"/>
<evidence type="ECO:0000313" key="8">
    <source>
        <dbReference type="Proteomes" id="UP000058114"/>
    </source>
</evidence>
<comment type="subcellular location">
    <subcellularLocation>
        <location evidence="1">Secreted</location>
    </subcellularLocation>
</comment>
<reference evidence="8" key="1">
    <citation type="submission" date="2015-10" db="EMBL/GenBank/DDBJ databases">
        <title>Complete Genome Sequence of Aeromonas schubertii strain WL1483.</title>
        <authorList>
            <person name="Liu L."/>
        </authorList>
    </citation>
    <scope>NUCLEOTIDE SEQUENCE [LARGE SCALE GENOMIC DNA]</scope>
    <source>
        <strain evidence="8">WL1483</strain>
    </source>
</reference>
<evidence type="ECO:0000256" key="1">
    <source>
        <dbReference type="ARBA" id="ARBA00004613"/>
    </source>
</evidence>
<evidence type="ECO:0000256" key="6">
    <source>
        <dbReference type="SAM" id="MobiDB-lite"/>
    </source>
</evidence>
<evidence type="ECO:0000313" key="7">
    <source>
        <dbReference type="EMBL" id="ALP41411.1"/>
    </source>
</evidence>
<dbReference type="Pfam" id="PF03536">
    <property type="entry name" value="VRP3"/>
    <property type="match status" value="1"/>
</dbReference>
<evidence type="ECO:0000256" key="5">
    <source>
        <dbReference type="ARBA" id="ARBA00023239"/>
    </source>
</evidence>